<organism evidence="4">
    <name type="scientific">Gongylonema pulchrum</name>
    <dbReference type="NCBI Taxonomy" id="637853"/>
    <lineage>
        <taxon>Eukaryota</taxon>
        <taxon>Metazoa</taxon>
        <taxon>Ecdysozoa</taxon>
        <taxon>Nematoda</taxon>
        <taxon>Chromadorea</taxon>
        <taxon>Rhabditida</taxon>
        <taxon>Spirurina</taxon>
        <taxon>Spiruromorpha</taxon>
        <taxon>Spiruroidea</taxon>
        <taxon>Gongylonematidae</taxon>
        <taxon>Gongylonema</taxon>
    </lineage>
</organism>
<dbReference type="EMBL" id="UYRT01104798">
    <property type="protein sequence ID" value="VDN44085.1"/>
    <property type="molecule type" value="Genomic_DNA"/>
</dbReference>
<evidence type="ECO:0000313" key="2">
    <source>
        <dbReference type="EMBL" id="VDN44085.1"/>
    </source>
</evidence>
<gene>
    <name evidence="2" type="ORF">GPUH_LOCUS25346</name>
</gene>
<dbReference type="Proteomes" id="UP000271098">
    <property type="component" value="Unassembled WGS sequence"/>
</dbReference>
<reference evidence="4" key="1">
    <citation type="submission" date="2016-06" db="UniProtKB">
        <authorList>
            <consortium name="WormBaseParasite"/>
        </authorList>
    </citation>
    <scope>IDENTIFICATION</scope>
</reference>
<dbReference type="AlphaFoldDB" id="A0A183EWK5"/>
<name>A0A183EWK5_9BILA</name>
<accession>A0A183EWK5</accession>
<sequence length="87" mass="10254">MDNLQRACRMHEDEDEQENLKKPEDEDDQEKLKKQRLCWWRDLSEIQLFMFGRRIAALDASPVFCECSDVSCCMLCIVEILQSVALL</sequence>
<proteinExistence type="predicted"/>
<evidence type="ECO:0000256" key="1">
    <source>
        <dbReference type="SAM" id="MobiDB-lite"/>
    </source>
</evidence>
<evidence type="ECO:0000313" key="4">
    <source>
        <dbReference type="WBParaSite" id="GPUH_0002537601-mRNA-1"/>
    </source>
</evidence>
<feature type="region of interest" description="Disordered" evidence="1">
    <location>
        <begin position="1"/>
        <end position="31"/>
    </location>
</feature>
<keyword evidence="3" id="KW-1185">Reference proteome</keyword>
<dbReference type="WBParaSite" id="GPUH_0002537601-mRNA-1">
    <property type="protein sequence ID" value="GPUH_0002537601-mRNA-1"/>
    <property type="gene ID" value="GPUH_0002537601"/>
</dbReference>
<evidence type="ECO:0000313" key="3">
    <source>
        <dbReference type="Proteomes" id="UP000271098"/>
    </source>
</evidence>
<protein>
    <submittedName>
        <fullName evidence="2 4">Uncharacterized protein</fullName>
    </submittedName>
</protein>
<reference evidence="2 3" key="2">
    <citation type="submission" date="2018-11" db="EMBL/GenBank/DDBJ databases">
        <authorList>
            <consortium name="Pathogen Informatics"/>
        </authorList>
    </citation>
    <scope>NUCLEOTIDE SEQUENCE [LARGE SCALE GENOMIC DNA]</scope>
</reference>